<protein>
    <submittedName>
        <fullName evidence="1">Uu.00g074790.m01.CDS01</fullName>
    </submittedName>
</protein>
<evidence type="ECO:0000313" key="1">
    <source>
        <dbReference type="EMBL" id="CAJ2511854.1"/>
    </source>
</evidence>
<dbReference type="AlphaFoldDB" id="A0AAI8YNY8"/>
<dbReference type="EMBL" id="CAUWAG010000018">
    <property type="protein sequence ID" value="CAJ2511854.1"/>
    <property type="molecule type" value="Genomic_DNA"/>
</dbReference>
<proteinExistence type="predicted"/>
<evidence type="ECO:0000313" key="2">
    <source>
        <dbReference type="Proteomes" id="UP001295740"/>
    </source>
</evidence>
<dbReference type="Proteomes" id="UP001295740">
    <property type="component" value="Unassembled WGS sequence"/>
</dbReference>
<sequence>MLQKIKYLAFDARPPKSRLLTSFDWKKKKEWTLKDVVMEPGPPGWETKYMALFNDPLLTITGIRTRLQISLKSLRRLVLVVPSHQTMVTSGTFAGWNGKLIIKPICNTNKPPAWPSRNCEYHPWDGVNGTLFRYWRRHPVENPCMKEIRRALIKWVHDWKENVAKDAMDLWVSSVEVEIVKAGT</sequence>
<reference evidence="1" key="1">
    <citation type="submission" date="2023-10" db="EMBL/GenBank/DDBJ databases">
        <authorList>
            <person name="Hackl T."/>
        </authorList>
    </citation>
    <scope>NUCLEOTIDE SEQUENCE</scope>
</reference>
<comment type="caution">
    <text evidence="1">The sequence shown here is derived from an EMBL/GenBank/DDBJ whole genome shotgun (WGS) entry which is preliminary data.</text>
</comment>
<accession>A0AAI8YNY8</accession>
<keyword evidence="2" id="KW-1185">Reference proteome</keyword>
<name>A0AAI8YNY8_9PEZI</name>
<organism evidence="1 2">
    <name type="scientific">Anthostomella pinea</name>
    <dbReference type="NCBI Taxonomy" id="933095"/>
    <lineage>
        <taxon>Eukaryota</taxon>
        <taxon>Fungi</taxon>
        <taxon>Dikarya</taxon>
        <taxon>Ascomycota</taxon>
        <taxon>Pezizomycotina</taxon>
        <taxon>Sordariomycetes</taxon>
        <taxon>Xylariomycetidae</taxon>
        <taxon>Xylariales</taxon>
        <taxon>Xylariaceae</taxon>
        <taxon>Anthostomella</taxon>
    </lineage>
</organism>
<gene>
    <name evidence="1" type="ORF">KHLLAP_LOCUS12322</name>
</gene>